<name>A0AB40B9F3_DIOCR</name>
<dbReference type="PANTHER" id="PTHR32166:SF121">
    <property type="entry name" value="DUF659 DOMAIN-CONTAINING PROTEIN"/>
    <property type="match status" value="1"/>
</dbReference>
<feature type="domain" description="BED-type" evidence="6">
    <location>
        <begin position="103"/>
        <end position="162"/>
    </location>
</feature>
<dbReference type="GO" id="GO:0008270">
    <property type="term" value="F:zinc ion binding"/>
    <property type="evidence" value="ECO:0007669"/>
    <property type="project" value="UniProtKB-KW"/>
</dbReference>
<evidence type="ECO:0000256" key="2">
    <source>
        <dbReference type="ARBA" id="ARBA00022771"/>
    </source>
</evidence>
<organism evidence="7 8">
    <name type="scientific">Dioscorea cayennensis subsp. rotundata</name>
    <name type="common">White Guinea yam</name>
    <name type="synonym">Dioscorea rotundata</name>
    <dbReference type="NCBI Taxonomy" id="55577"/>
    <lineage>
        <taxon>Eukaryota</taxon>
        <taxon>Viridiplantae</taxon>
        <taxon>Streptophyta</taxon>
        <taxon>Embryophyta</taxon>
        <taxon>Tracheophyta</taxon>
        <taxon>Spermatophyta</taxon>
        <taxon>Magnoliopsida</taxon>
        <taxon>Liliopsida</taxon>
        <taxon>Dioscoreales</taxon>
        <taxon>Dioscoreaceae</taxon>
        <taxon>Dioscorea</taxon>
    </lineage>
</organism>
<proteinExistence type="predicted"/>
<sequence length="747" mass="84959">MGLIEVVRGAEKTIISSPLGLDTILLMDMVKRVEPSMYVFVFPSPDESEDESDESKGSQPAPPPHQNPMETDAHPVAFEAPPTHDLEAGNTQSSSCSSGNVRLKTDPAWDHFNVSNNAQGKKIFSCLYCGSKYQGVGINRMKYHLACIRGIIAACKKVPDDVRKQMAGFLTSSKQKEKDSFDDAYEEVEEDDVQEFNPLMKSQQRTTTIEKSLAKRKAKDSIEKFMVPRTTPESQQGIKSAFANKQAIQKAHMAFARWFYDSCIPFNALKSPYFQVAQDVIAGIGYGYKGPSYNAMRIHLLKNCKKECQVLVDNFRSNWASSGCTIMGYGWSDQRQRTLINFLVYCPNGISFIKSVDASDIVKDATNLMNLLSEIVEWVGPSNVVHLVTDNASNYVAAGRLLHEKYNHIYWSPCAAHCLNLILRDIEKMDHMVDLASRASKVTIFMYNHIYLFSWLRKRLGWKEIVRLGATRFATVFITLKSIYDHKHDLQALVTDKYYTCHRLTKSAIGKLDCSIILDNKFWDDCLLMVKIAAPIIKLLRIVDADEKPSLGYVYEGMLRIRKGIMSIFRDKQRLYDPYIKIVDERWDKHFRNIHAAAYFLNPAFLYDESTFVETPEVMQGLLDLLEQRSICSNSEKVMKEIKIYRDRLGSFSRESPLSASKNMQPVEDECPLKLDYEEIMDDNVYGDDAIPIFDDRHGQDDVDIQEEVNLQDFGDVGGDVGGHASFDQRFDGNDDINLSFDRSSWT</sequence>
<evidence type="ECO:0000256" key="3">
    <source>
        <dbReference type="ARBA" id="ARBA00022833"/>
    </source>
</evidence>
<keyword evidence="2 4" id="KW-0863">Zinc-finger</keyword>
<evidence type="ECO:0000256" key="4">
    <source>
        <dbReference type="PROSITE-ProRule" id="PRU00027"/>
    </source>
</evidence>
<evidence type="ECO:0000313" key="8">
    <source>
        <dbReference type="RefSeq" id="XP_039123359.1"/>
    </source>
</evidence>
<keyword evidence="1" id="KW-0479">Metal-binding</keyword>
<dbReference type="GO" id="GO:0003677">
    <property type="term" value="F:DNA binding"/>
    <property type="evidence" value="ECO:0007669"/>
    <property type="project" value="InterPro"/>
</dbReference>
<keyword evidence="7" id="KW-1185">Reference proteome</keyword>
<dbReference type="SUPFAM" id="SSF53098">
    <property type="entry name" value="Ribonuclease H-like"/>
    <property type="match status" value="1"/>
</dbReference>
<dbReference type="Proteomes" id="UP001515500">
    <property type="component" value="Chromosome 5"/>
</dbReference>
<dbReference type="InterPro" id="IPR007021">
    <property type="entry name" value="DUF659"/>
</dbReference>
<dbReference type="InterPro" id="IPR003656">
    <property type="entry name" value="Znf_BED"/>
</dbReference>
<dbReference type="PANTHER" id="PTHR32166">
    <property type="entry name" value="OSJNBA0013A04.12 PROTEIN"/>
    <property type="match status" value="1"/>
</dbReference>
<evidence type="ECO:0000313" key="7">
    <source>
        <dbReference type="Proteomes" id="UP001515500"/>
    </source>
</evidence>
<protein>
    <submittedName>
        <fullName evidence="8">Uncharacterized protein LOC120259975</fullName>
    </submittedName>
</protein>
<dbReference type="RefSeq" id="XP_039123359.1">
    <property type="nucleotide sequence ID" value="XM_039267425.1"/>
</dbReference>
<accession>A0AB40B9F3</accession>
<feature type="compositionally biased region" description="Polar residues" evidence="5">
    <location>
        <begin position="89"/>
        <end position="100"/>
    </location>
</feature>
<evidence type="ECO:0000256" key="1">
    <source>
        <dbReference type="ARBA" id="ARBA00022723"/>
    </source>
</evidence>
<feature type="region of interest" description="Disordered" evidence="5">
    <location>
        <begin position="42"/>
        <end position="100"/>
    </location>
</feature>
<dbReference type="GeneID" id="120259975"/>
<dbReference type="InterPro" id="IPR012337">
    <property type="entry name" value="RNaseH-like_sf"/>
</dbReference>
<gene>
    <name evidence="8" type="primary">LOC120259975</name>
</gene>
<evidence type="ECO:0000259" key="6">
    <source>
        <dbReference type="PROSITE" id="PS50808"/>
    </source>
</evidence>
<reference evidence="8" key="1">
    <citation type="submission" date="2025-08" db="UniProtKB">
        <authorList>
            <consortium name="RefSeq"/>
        </authorList>
    </citation>
    <scope>IDENTIFICATION</scope>
</reference>
<evidence type="ECO:0000256" key="5">
    <source>
        <dbReference type="SAM" id="MobiDB-lite"/>
    </source>
</evidence>
<keyword evidence="3" id="KW-0862">Zinc</keyword>
<dbReference type="Pfam" id="PF04937">
    <property type="entry name" value="DUF659"/>
    <property type="match status" value="1"/>
</dbReference>
<dbReference type="AlphaFoldDB" id="A0AB40B9F3"/>
<dbReference type="PROSITE" id="PS50808">
    <property type="entry name" value="ZF_BED"/>
    <property type="match status" value="1"/>
</dbReference>